<accession>A0A2Y9NQE3</accession>
<dbReference type="KEGG" id="dle:111175922"/>
<dbReference type="InParanoid" id="A0A2Y9NQE3"/>
<feature type="region of interest" description="Disordered" evidence="1">
    <location>
        <begin position="165"/>
        <end position="190"/>
    </location>
</feature>
<organism evidence="2 3">
    <name type="scientific">Delphinapterus leucas</name>
    <name type="common">Beluga whale</name>
    <dbReference type="NCBI Taxonomy" id="9749"/>
    <lineage>
        <taxon>Eukaryota</taxon>
        <taxon>Metazoa</taxon>
        <taxon>Chordata</taxon>
        <taxon>Craniata</taxon>
        <taxon>Vertebrata</taxon>
        <taxon>Euteleostomi</taxon>
        <taxon>Mammalia</taxon>
        <taxon>Eutheria</taxon>
        <taxon>Laurasiatheria</taxon>
        <taxon>Artiodactyla</taxon>
        <taxon>Whippomorpha</taxon>
        <taxon>Cetacea</taxon>
        <taxon>Odontoceti</taxon>
        <taxon>Monodontidae</taxon>
        <taxon>Delphinapterus</taxon>
    </lineage>
</organism>
<name>A0A2Y9NQE3_DELLE</name>
<dbReference type="Proteomes" id="UP000248483">
    <property type="component" value="Unplaced"/>
</dbReference>
<reference evidence="3" key="1">
    <citation type="submission" date="2025-08" db="UniProtKB">
        <authorList>
            <consortium name="RefSeq"/>
        </authorList>
    </citation>
    <scope>IDENTIFICATION</scope>
    <source>
        <tissue evidence="3">Blood</tissue>
    </source>
</reference>
<dbReference type="RefSeq" id="XP_022431558.1">
    <property type="nucleotide sequence ID" value="XM_022575850.1"/>
</dbReference>
<evidence type="ECO:0000313" key="3">
    <source>
        <dbReference type="RefSeq" id="XP_022431558.1"/>
    </source>
</evidence>
<feature type="region of interest" description="Disordered" evidence="1">
    <location>
        <begin position="234"/>
        <end position="257"/>
    </location>
</feature>
<gene>
    <name evidence="3" type="primary">LOC111175922</name>
</gene>
<evidence type="ECO:0000256" key="1">
    <source>
        <dbReference type="SAM" id="MobiDB-lite"/>
    </source>
</evidence>
<proteinExistence type="predicted"/>
<dbReference type="AlphaFoldDB" id="A0A2Y9NQE3"/>
<protein>
    <submittedName>
        <fullName evidence="3">Uncharacterized protein LOC111175922</fullName>
    </submittedName>
</protein>
<dbReference type="GeneID" id="111175922"/>
<sequence length="301" mass="31808">MGILLMQVGGGVEQDAQVLSLRDFHTQFVGSWVPPPPTSSLWGPSHACLSLWAPSSWHPSSPLHHTLQLPGPGAWPILPRGLAISGSHHLHLASVILSAASHLCHCGPGHHPSILCLTSIILASGLTLAPRALYMVGFHSFVCTFGEGLLCARPCARQQVNGRGPWECTPRGDAREPADGTEPGPGRLGDVVQRRAGLTAWRWGRSAQVLLSEFCKGSLPVPTFFPAGGRHLKTGTRSPGPPSLPAGSLLPGPWHKSSPSGSLGSLHCAPCSLTQPPCCPLCWGSPSPAQILRCWSHISTF</sequence>
<evidence type="ECO:0000313" key="2">
    <source>
        <dbReference type="Proteomes" id="UP000248483"/>
    </source>
</evidence>
<keyword evidence="2" id="KW-1185">Reference proteome</keyword>